<evidence type="ECO:0000313" key="4">
    <source>
        <dbReference type="EMBL" id="CAD0094117.1"/>
    </source>
</evidence>
<dbReference type="Gene3D" id="4.10.60.10">
    <property type="entry name" value="Zinc finger, CCHC-type"/>
    <property type="match status" value="1"/>
</dbReference>
<gene>
    <name evidence="4" type="ORF">AWRI4619_LOCUS8215</name>
</gene>
<dbReference type="Proteomes" id="UP000716446">
    <property type="component" value="Unassembled WGS sequence"/>
</dbReference>
<organism evidence="4 5">
    <name type="scientific">Aureobasidium vineae</name>
    <dbReference type="NCBI Taxonomy" id="2773715"/>
    <lineage>
        <taxon>Eukaryota</taxon>
        <taxon>Fungi</taxon>
        <taxon>Dikarya</taxon>
        <taxon>Ascomycota</taxon>
        <taxon>Pezizomycotina</taxon>
        <taxon>Dothideomycetes</taxon>
        <taxon>Dothideomycetidae</taxon>
        <taxon>Dothideales</taxon>
        <taxon>Saccotheciaceae</taxon>
        <taxon>Aureobasidium</taxon>
    </lineage>
</organism>
<dbReference type="InterPro" id="IPR001878">
    <property type="entry name" value="Znf_CCHC"/>
</dbReference>
<feature type="compositionally biased region" description="Polar residues" evidence="2">
    <location>
        <begin position="140"/>
        <end position="157"/>
    </location>
</feature>
<dbReference type="EMBL" id="CAIJEN010000014">
    <property type="protein sequence ID" value="CAD0094117.1"/>
    <property type="molecule type" value="Genomic_DNA"/>
</dbReference>
<feature type="region of interest" description="Disordered" evidence="2">
    <location>
        <begin position="140"/>
        <end position="159"/>
    </location>
</feature>
<reference evidence="4" key="1">
    <citation type="submission" date="2020-06" db="EMBL/GenBank/DDBJ databases">
        <authorList>
            <person name="Onetto C."/>
        </authorList>
    </citation>
    <scope>NUCLEOTIDE SEQUENCE</scope>
</reference>
<keyword evidence="1" id="KW-0862">Zinc</keyword>
<dbReference type="InterPro" id="IPR036875">
    <property type="entry name" value="Znf_CCHC_sf"/>
</dbReference>
<proteinExistence type="predicted"/>
<evidence type="ECO:0000313" key="5">
    <source>
        <dbReference type="Proteomes" id="UP000716446"/>
    </source>
</evidence>
<protein>
    <recommendedName>
        <fullName evidence="3">CCHC-type domain-containing protein</fullName>
    </recommendedName>
</protein>
<dbReference type="PROSITE" id="PS50158">
    <property type="entry name" value="ZF_CCHC"/>
    <property type="match status" value="1"/>
</dbReference>
<evidence type="ECO:0000259" key="3">
    <source>
        <dbReference type="PROSITE" id="PS50158"/>
    </source>
</evidence>
<dbReference type="GO" id="GO:0003676">
    <property type="term" value="F:nucleic acid binding"/>
    <property type="evidence" value="ECO:0007669"/>
    <property type="project" value="InterPro"/>
</dbReference>
<dbReference type="SUPFAM" id="SSF57756">
    <property type="entry name" value="Retrovirus zinc finger-like domains"/>
    <property type="match status" value="1"/>
</dbReference>
<evidence type="ECO:0000256" key="1">
    <source>
        <dbReference type="PROSITE-ProRule" id="PRU00047"/>
    </source>
</evidence>
<keyword evidence="5" id="KW-1185">Reference proteome</keyword>
<dbReference type="AlphaFoldDB" id="A0A9N8JXI9"/>
<evidence type="ECO:0000256" key="2">
    <source>
        <dbReference type="SAM" id="MobiDB-lite"/>
    </source>
</evidence>
<comment type="caution">
    <text evidence="4">The sequence shown here is derived from an EMBL/GenBank/DDBJ whole genome shotgun (WGS) entry which is preliminary data.</text>
</comment>
<sequence>MTGECFNCGETGYNKADCTNPKVERSFTGTCRTCGAEGHRSSGCADAVCKKCSGSGHTAAACTEKYDVYPKDLPSTDDADKAWENLLAADATGDVDDFFQAFWIYCKVAPELTLVQLEECFRETDFKYYLIAKEQTVPSPSIPMSTSRATPTRSFKSPSRRLPNLVVPSWLRVGPRLPKRTSNVYTMLASPGTT</sequence>
<feature type="domain" description="CCHC-type" evidence="3">
    <location>
        <begin position="5"/>
        <end position="20"/>
    </location>
</feature>
<dbReference type="GO" id="GO:0008270">
    <property type="term" value="F:zinc ion binding"/>
    <property type="evidence" value="ECO:0007669"/>
    <property type="project" value="UniProtKB-KW"/>
</dbReference>
<keyword evidence="1" id="KW-0863">Zinc-finger</keyword>
<name>A0A9N8JXI9_9PEZI</name>
<dbReference type="SMART" id="SM00343">
    <property type="entry name" value="ZnF_C2HC"/>
    <property type="match status" value="3"/>
</dbReference>
<accession>A0A9N8JXI9</accession>
<keyword evidence="1" id="KW-0479">Metal-binding</keyword>